<evidence type="ECO:0000259" key="2">
    <source>
        <dbReference type="PROSITE" id="PS51078"/>
    </source>
</evidence>
<dbReference type="InterPro" id="IPR036390">
    <property type="entry name" value="WH_DNA-bd_sf"/>
</dbReference>
<evidence type="ECO:0000313" key="3">
    <source>
        <dbReference type="EMBL" id="SNX70941.1"/>
    </source>
</evidence>
<keyword evidence="4" id="KW-1185">Reference proteome</keyword>
<evidence type="ECO:0000313" key="4">
    <source>
        <dbReference type="Proteomes" id="UP000219467"/>
    </source>
</evidence>
<keyword evidence="1" id="KW-0238">DNA-binding</keyword>
<dbReference type="PANTHER" id="PTHR30136:SF35">
    <property type="entry name" value="HTH-TYPE TRANSCRIPTIONAL REGULATOR RV1719"/>
    <property type="match status" value="1"/>
</dbReference>
<dbReference type="PROSITE" id="PS51078">
    <property type="entry name" value="ICLR_ED"/>
    <property type="match status" value="1"/>
</dbReference>
<gene>
    <name evidence="3" type="ORF">SAMN05878503_10771</name>
</gene>
<feature type="domain" description="IclR-ED" evidence="2">
    <location>
        <begin position="1"/>
        <end position="116"/>
    </location>
</feature>
<accession>A0A285CTR5</accession>
<name>A0A285CTR5_9RHOB</name>
<sequence length="128" mass="12634">MAYSHTGRCLAALERLACTAEGASLARIAAVLKMPKSGAHRLMAKLIRLGHVAVAIGSSAPGMSALAAPVRHPASGAVLGTVSIGGPSTRIAPDRIAALSPALLAAAADLSDRVAGSAYFTAAPPAAN</sequence>
<organism evidence="3 4">
    <name type="scientific">Cereibacter ovatus</name>
    <dbReference type="NCBI Taxonomy" id="439529"/>
    <lineage>
        <taxon>Bacteria</taxon>
        <taxon>Pseudomonadati</taxon>
        <taxon>Pseudomonadota</taxon>
        <taxon>Alphaproteobacteria</taxon>
        <taxon>Rhodobacterales</taxon>
        <taxon>Paracoccaceae</taxon>
        <taxon>Cereibacter</taxon>
    </lineage>
</organism>
<reference evidence="4" key="1">
    <citation type="submission" date="2017-08" db="EMBL/GenBank/DDBJ databases">
        <authorList>
            <person name="Varghese N."/>
            <person name="Submissions S."/>
        </authorList>
    </citation>
    <scope>NUCLEOTIDE SEQUENCE [LARGE SCALE GENOMIC DNA]</scope>
    <source>
        <strain evidence="4">JA234</strain>
    </source>
</reference>
<dbReference type="SUPFAM" id="SSF55781">
    <property type="entry name" value="GAF domain-like"/>
    <property type="match status" value="1"/>
</dbReference>
<proteinExistence type="predicted"/>
<dbReference type="RefSeq" id="WP_176504539.1">
    <property type="nucleotide sequence ID" value="NZ_OAOQ01000007.1"/>
</dbReference>
<dbReference type="Proteomes" id="UP000219467">
    <property type="component" value="Unassembled WGS sequence"/>
</dbReference>
<dbReference type="Pfam" id="PF09339">
    <property type="entry name" value="HTH_IclR"/>
    <property type="match status" value="1"/>
</dbReference>
<dbReference type="InterPro" id="IPR029016">
    <property type="entry name" value="GAF-like_dom_sf"/>
</dbReference>
<dbReference type="GO" id="GO:0003700">
    <property type="term" value="F:DNA-binding transcription factor activity"/>
    <property type="evidence" value="ECO:0007669"/>
    <property type="project" value="TreeGrafter"/>
</dbReference>
<dbReference type="InterPro" id="IPR014757">
    <property type="entry name" value="Tscrpt_reg_IclR_C"/>
</dbReference>
<evidence type="ECO:0000256" key="1">
    <source>
        <dbReference type="ARBA" id="ARBA00023125"/>
    </source>
</evidence>
<protein>
    <submittedName>
        <fullName evidence="3">IclR family transcriptional regulator</fullName>
    </submittedName>
</protein>
<dbReference type="EMBL" id="OAOQ01000007">
    <property type="protein sequence ID" value="SNX70941.1"/>
    <property type="molecule type" value="Genomic_DNA"/>
</dbReference>
<dbReference type="Gene3D" id="3.30.450.40">
    <property type="match status" value="1"/>
</dbReference>
<dbReference type="GO" id="GO:0003677">
    <property type="term" value="F:DNA binding"/>
    <property type="evidence" value="ECO:0007669"/>
    <property type="project" value="UniProtKB-KW"/>
</dbReference>
<dbReference type="AlphaFoldDB" id="A0A285CTR5"/>
<dbReference type="InterPro" id="IPR050707">
    <property type="entry name" value="HTH_MetabolicPath_Reg"/>
</dbReference>
<dbReference type="InterPro" id="IPR005471">
    <property type="entry name" value="Tscrpt_reg_IclR_N"/>
</dbReference>
<dbReference type="GO" id="GO:0045892">
    <property type="term" value="P:negative regulation of DNA-templated transcription"/>
    <property type="evidence" value="ECO:0007669"/>
    <property type="project" value="TreeGrafter"/>
</dbReference>
<dbReference type="PANTHER" id="PTHR30136">
    <property type="entry name" value="HELIX-TURN-HELIX TRANSCRIPTIONAL REGULATOR, ICLR FAMILY"/>
    <property type="match status" value="1"/>
</dbReference>
<dbReference type="SUPFAM" id="SSF46785">
    <property type="entry name" value="Winged helix' DNA-binding domain"/>
    <property type="match status" value="1"/>
</dbReference>